<keyword evidence="5" id="KW-1185">Reference proteome</keyword>
<dbReference type="InterPro" id="IPR005693">
    <property type="entry name" value="Mce"/>
</dbReference>
<organism evidence="4 5">
    <name type="scientific">Tsukamurella paurometabola</name>
    <name type="common">Corynebacterium paurometabolum</name>
    <dbReference type="NCBI Taxonomy" id="2061"/>
    <lineage>
        <taxon>Bacteria</taxon>
        <taxon>Bacillati</taxon>
        <taxon>Actinomycetota</taxon>
        <taxon>Actinomycetes</taxon>
        <taxon>Mycobacteriales</taxon>
        <taxon>Tsukamurellaceae</taxon>
        <taxon>Tsukamurella</taxon>
    </lineage>
</organism>
<proteinExistence type="predicted"/>
<keyword evidence="1" id="KW-0472">Membrane</keyword>
<accession>A0ABS5NFA7</accession>
<gene>
    <name evidence="4" type="ORF">KFZ73_17285</name>
</gene>
<dbReference type="Pfam" id="PF11887">
    <property type="entry name" value="Mce4_CUP1"/>
    <property type="match status" value="1"/>
</dbReference>
<evidence type="ECO:0000313" key="4">
    <source>
        <dbReference type="EMBL" id="MBS4102986.1"/>
    </source>
</evidence>
<evidence type="ECO:0000259" key="3">
    <source>
        <dbReference type="Pfam" id="PF11887"/>
    </source>
</evidence>
<feature type="transmembrane region" description="Helical" evidence="1">
    <location>
        <begin position="12"/>
        <end position="33"/>
    </location>
</feature>
<feature type="domain" description="Mammalian cell entry C-terminal" evidence="3">
    <location>
        <begin position="123"/>
        <end position="339"/>
    </location>
</feature>
<evidence type="ECO:0000256" key="1">
    <source>
        <dbReference type="SAM" id="Phobius"/>
    </source>
</evidence>
<reference evidence="4 5" key="1">
    <citation type="submission" date="2021-04" db="EMBL/GenBank/DDBJ databases">
        <title>Whole genome sequence analysis of a thiophenic sulfur metabolizing bacteria.</title>
        <authorList>
            <person name="Akhtar N."/>
            <person name="Akram J."/>
            <person name="Aslam A."/>
        </authorList>
    </citation>
    <scope>NUCLEOTIDE SEQUENCE [LARGE SCALE GENOMIC DNA]</scope>
    <source>
        <strain evidence="4 5">3OW</strain>
    </source>
</reference>
<evidence type="ECO:0000313" key="5">
    <source>
        <dbReference type="Proteomes" id="UP000676853"/>
    </source>
</evidence>
<name>A0ABS5NFA7_TSUPA</name>
<comment type="caution">
    <text evidence="4">The sequence shown here is derived from an EMBL/GenBank/DDBJ whole genome shotgun (WGS) entry which is preliminary data.</text>
</comment>
<keyword evidence="1" id="KW-0812">Transmembrane</keyword>
<dbReference type="EMBL" id="JAGXOE010000047">
    <property type="protein sequence ID" value="MBS4102986.1"/>
    <property type="molecule type" value="Genomic_DNA"/>
</dbReference>
<dbReference type="InterPro" id="IPR052336">
    <property type="entry name" value="MlaD_Phospholipid_Transporter"/>
</dbReference>
<feature type="domain" description="Mce/MlaD" evidence="2">
    <location>
        <begin position="41"/>
        <end position="116"/>
    </location>
</feature>
<protein>
    <submittedName>
        <fullName evidence="4">MCE family protein</fullName>
    </submittedName>
</protein>
<dbReference type="NCBIfam" id="TIGR00996">
    <property type="entry name" value="Mtu_fam_mce"/>
    <property type="match status" value="1"/>
</dbReference>
<evidence type="ECO:0000259" key="2">
    <source>
        <dbReference type="Pfam" id="PF02470"/>
    </source>
</evidence>
<dbReference type="InterPro" id="IPR024516">
    <property type="entry name" value="Mce_C"/>
</dbReference>
<dbReference type="PANTHER" id="PTHR33371">
    <property type="entry name" value="INTERMEMBRANE PHOSPHOLIPID TRANSPORT SYSTEM BINDING PROTEIN MLAD-RELATED"/>
    <property type="match status" value="1"/>
</dbReference>
<sequence length="387" mass="41518">MAHLKKYGHGANIAMGVAMVILVVSMISLTVAINRGVFEKTKTITLYADRAGLMLGDADVQINGVVVGKVRDVELDDDRVKMMVRLKTDAMQAIPRDVVPNVSATTLLGRKYVDLTKVPGGSSEPVREGEVLAAGGVSTEVDDLLQSLVRVLDKVNPQYVATTVGNLARATSRNGEDVGKLIDQLNHYLKEFNPHLDALQRDEKLIADVADDLDHAAPELLATLRNLSVTGNTITEKQSALAAFILSFSGFGSAGEQFFQQAGQPLQKATAALRSPLDLLGEFAPIYPCFIHNLALNNKYLAKANGGSYFGGLNVTSTILMGNPPYTKPDNVPKVGMRGIRPSCYTTPKGATPPHYNFPDGSDAYRPIRGPLDFIGNPLADLFAGGK</sequence>
<dbReference type="PANTHER" id="PTHR33371:SF19">
    <property type="entry name" value="MCE-FAMILY PROTEIN MCE4A"/>
    <property type="match status" value="1"/>
</dbReference>
<keyword evidence="1" id="KW-1133">Transmembrane helix</keyword>
<dbReference type="InterPro" id="IPR003399">
    <property type="entry name" value="Mce/MlaD"/>
</dbReference>
<dbReference type="Pfam" id="PF02470">
    <property type="entry name" value="MlaD"/>
    <property type="match status" value="1"/>
</dbReference>
<dbReference type="Proteomes" id="UP000676853">
    <property type="component" value="Unassembled WGS sequence"/>
</dbReference>
<dbReference type="RefSeq" id="WP_212554511.1">
    <property type="nucleotide sequence ID" value="NZ_JAGXOE010000047.1"/>
</dbReference>